<evidence type="ECO:0000256" key="5">
    <source>
        <dbReference type="ARBA" id="ARBA00022825"/>
    </source>
</evidence>
<accession>A0A1E8GQG7</accession>
<keyword evidence="3" id="KW-0645">Protease</keyword>
<dbReference type="InterPro" id="IPR027478">
    <property type="entry name" value="LdcA_N"/>
</dbReference>
<dbReference type="InterPro" id="IPR003507">
    <property type="entry name" value="S66_fam"/>
</dbReference>
<dbReference type="GO" id="GO:0004180">
    <property type="term" value="F:carboxypeptidase activity"/>
    <property type="evidence" value="ECO:0007669"/>
    <property type="project" value="UniProtKB-KW"/>
</dbReference>
<dbReference type="GO" id="GO:0008236">
    <property type="term" value="F:serine-type peptidase activity"/>
    <property type="evidence" value="ECO:0007669"/>
    <property type="project" value="UniProtKB-KW"/>
</dbReference>
<gene>
    <name evidence="9" type="ORF">BG261_00895</name>
</gene>
<evidence type="ECO:0000313" key="9">
    <source>
        <dbReference type="EMBL" id="OFI50467.1"/>
    </source>
</evidence>
<dbReference type="InterPro" id="IPR027461">
    <property type="entry name" value="Carboxypeptidase_A_C_sf"/>
</dbReference>
<keyword evidence="2" id="KW-0121">Carboxypeptidase</keyword>
<dbReference type="Proteomes" id="UP000178622">
    <property type="component" value="Unassembled WGS sequence"/>
</dbReference>
<dbReference type="Gene3D" id="3.50.30.60">
    <property type="entry name" value="LD-carboxypeptidase A C-terminal domain-like"/>
    <property type="match status" value="1"/>
</dbReference>
<feature type="active site" description="Charge relay system" evidence="6">
    <location>
        <position position="248"/>
    </location>
</feature>
<dbReference type="AlphaFoldDB" id="A0A1E8GQG7"/>
<dbReference type="GO" id="GO:0006508">
    <property type="term" value="P:proteolysis"/>
    <property type="evidence" value="ECO:0007669"/>
    <property type="project" value="UniProtKB-KW"/>
</dbReference>
<feature type="active site" description="Charge relay system" evidence="6">
    <location>
        <position position="181"/>
    </location>
</feature>
<feature type="active site" description="Nucleophile" evidence="6">
    <location>
        <position position="103"/>
    </location>
</feature>
<keyword evidence="5" id="KW-0720">Serine protease</keyword>
<keyword evidence="4" id="KW-0378">Hydrolase</keyword>
<dbReference type="Pfam" id="PF02016">
    <property type="entry name" value="Peptidase_S66"/>
    <property type="match status" value="1"/>
</dbReference>
<dbReference type="OrthoDB" id="9807329at2"/>
<dbReference type="InterPro" id="IPR040449">
    <property type="entry name" value="Peptidase_S66_N"/>
</dbReference>
<proteinExistence type="inferred from homology"/>
<evidence type="ECO:0000259" key="7">
    <source>
        <dbReference type="Pfam" id="PF02016"/>
    </source>
</evidence>
<evidence type="ECO:0000256" key="2">
    <source>
        <dbReference type="ARBA" id="ARBA00022645"/>
    </source>
</evidence>
<dbReference type="Pfam" id="PF17676">
    <property type="entry name" value="Peptidase_S66C"/>
    <property type="match status" value="1"/>
</dbReference>
<dbReference type="InterPro" id="IPR029062">
    <property type="entry name" value="Class_I_gatase-like"/>
</dbReference>
<dbReference type="Gene3D" id="3.40.50.10740">
    <property type="entry name" value="Class I glutamine amidotransferase-like"/>
    <property type="match status" value="1"/>
</dbReference>
<name>A0A1E8GQG7_9LACT</name>
<dbReference type="EMBL" id="MKIR01000001">
    <property type="protein sequence ID" value="OFI50467.1"/>
    <property type="molecule type" value="Genomic_DNA"/>
</dbReference>
<sequence>MKSIAIVACSNPLSLSSKESNEKLFELLRNDGRNLLISKCIYEQEDELLSSGKERADELMKFFSNPDVTDIYDISGGDMANEILDYLDFEIIRKSQAVFWGYSDLTTVINAIYSQTGKSSVLYQIKNILHGEPDSLFKPKFEIIQGQGIEGTVVGGNIRCFLKLAGTKYIPEMNGKILLIESLGGKIPQMITYLSQLRSMGVFEKINGIILGTFTEMEKENCSPDMTELVQKFVGPNMPIAKTCEIGHSRDSKAIWIGKEIEIRNE</sequence>
<dbReference type="SUPFAM" id="SSF141986">
    <property type="entry name" value="LD-carboxypeptidase A C-terminal domain-like"/>
    <property type="match status" value="1"/>
</dbReference>
<organism evidence="9 10">
    <name type="scientific">Floricoccus tropicus</name>
    <dbReference type="NCBI Taxonomy" id="1859473"/>
    <lineage>
        <taxon>Bacteria</taxon>
        <taxon>Bacillati</taxon>
        <taxon>Bacillota</taxon>
        <taxon>Bacilli</taxon>
        <taxon>Lactobacillales</taxon>
        <taxon>Streptococcaceae</taxon>
        <taxon>Floricoccus</taxon>
    </lineage>
</organism>
<evidence type="ECO:0000313" key="10">
    <source>
        <dbReference type="Proteomes" id="UP000178622"/>
    </source>
</evidence>
<dbReference type="PANTHER" id="PTHR30237:SF2">
    <property type="entry name" value="MUREIN TETRAPEPTIDE CARBOXYPEPTIDASE"/>
    <property type="match status" value="1"/>
</dbReference>
<dbReference type="RefSeq" id="WP_070791281.1">
    <property type="nucleotide sequence ID" value="NZ_MKIR01000001.1"/>
</dbReference>
<dbReference type="SUPFAM" id="SSF52317">
    <property type="entry name" value="Class I glutamine amidotransferase-like"/>
    <property type="match status" value="1"/>
</dbReference>
<feature type="domain" description="LD-carboxypeptidase C-terminal" evidence="8">
    <location>
        <begin position="150"/>
        <end position="263"/>
    </location>
</feature>
<comment type="caution">
    <text evidence="9">The sequence shown here is derived from an EMBL/GenBank/DDBJ whole genome shotgun (WGS) entry which is preliminary data.</text>
</comment>
<evidence type="ECO:0000259" key="8">
    <source>
        <dbReference type="Pfam" id="PF17676"/>
    </source>
</evidence>
<evidence type="ECO:0000256" key="6">
    <source>
        <dbReference type="PIRSR" id="PIRSR028757-1"/>
    </source>
</evidence>
<keyword evidence="10" id="KW-1185">Reference proteome</keyword>
<protein>
    <submittedName>
        <fullName evidence="9">Peptidase S66</fullName>
    </submittedName>
</protein>
<reference evidence="10" key="1">
    <citation type="submission" date="2016-09" db="EMBL/GenBank/DDBJ databases">
        <title>Draft genome sequence of a novel species of the family Streptococcaceae isolated from flowers.</title>
        <authorList>
            <person name="Chuah L.-O."/>
            <person name="Yap K.-P."/>
            <person name="Thong K.L."/>
            <person name="Liong M.T."/>
            <person name="Ahmad R."/>
            <person name="Rusul G."/>
        </authorList>
    </citation>
    <scope>NUCLEOTIDE SEQUENCE [LARGE SCALE GENOMIC DNA]</scope>
    <source>
        <strain evidence="10">DF1</strain>
    </source>
</reference>
<dbReference type="PANTHER" id="PTHR30237">
    <property type="entry name" value="MURAMOYLTETRAPEPTIDE CARBOXYPEPTIDASE"/>
    <property type="match status" value="1"/>
</dbReference>
<evidence type="ECO:0000256" key="1">
    <source>
        <dbReference type="ARBA" id="ARBA00010233"/>
    </source>
</evidence>
<feature type="domain" description="LD-carboxypeptidase N-terminal" evidence="7">
    <location>
        <begin position="4"/>
        <end position="121"/>
    </location>
</feature>
<dbReference type="STRING" id="1859473.BG261_00895"/>
<evidence type="ECO:0000256" key="4">
    <source>
        <dbReference type="ARBA" id="ARBA00022801"/>
    </source>
</evidence>
<evidence type="ECO:0000256" key="3">
    <source>
        <dbReference type="ARBA" id="ARBA00022670"/>
    </source>
</evidence>
<comment type="similarity">
    <text evidence="1">Belongs to the peptidase S66 family.</text>
</comment>
<dbReference type="PIRSF" id="PIRSF028757">
    <property type="entry name" value="LD-carboxypeptidase"/>
    <property type="match status" value="1"/>
</dbReference>
<dbReference type="InterPro" id="IPR040921">
    <property type="entry name" value="Peptidase_S66C"/>
</dbReference>